<feature type="signal peptide" evidence="1">
    <location>
        <begin position="1"/>
        <end position="21"/>
    </location>
</feature>
<dbReference type="EMBL" id="CAMXCT020001358">
    <property type="protein sequence ID" value="CAL1142700.1"/>
    <property type="molecule type" value="Genomic_DNA"/>
</dbReference>
<evidence type="ECO:0000256" key="1">
    <source>
        <dbReference type="SAM" id="SignalP"/>
    </source>
</evidence>
<evidence type="ECO:0000313" key="2">
    <source>
        <dbReference type="EMBL" id="CAI3989325.1"/>
    </source>
</evidence>
<accession>A0A9P1CCZ2</accession>
<dbReference type="Proteomes" id="UP001152797">
    <property type="component" value="Unassembled WGS sequence"/>
</dbReference>
<gene>
    <name evidence="2" type="ORF">C1SCF055_LOCUS16410</name>
</gene>
<evidence type="ECO:0000313" key="3">
    <source>
        <dbReference type="EMBL" id="CAL4776637.1"/>
    </source>
</evidence>
<sequence>MELLGLLLLPCFLGLLTTVASERPHLLQRASFLHLDGGTEVPKVPRAVPIPGSQTWPSDESSDRCTARNAYTCGDGQRCCCMFGCSYDLEKDNCTACDAADPLVRQFHIPSSHLWKERAEGICSAEFAHRCGAACCCNANFRWNMETRHCEAAEDLAMVIETLPAPPVPPEDVVPGSQTWTAAGISCESRNAYSCSDGQHCCCRFGCVFNPEKDSCSACSADSPQVKSFHIPSSHLWAERIKEGTCEPEHSHACGKACCCHGKYRWDLEQRHCVAAASTVATAEGASVAEKKLVAPPKPDPVPGSQTWLTGGTCEAKNAYKCGDHCCCMFGCEFNAERDSCTSCSDNDPLVAKFHIPASHLWNARREKQLCDEPESHRCGQACCCNAGYLWNMESRRCIIYK</sequence>
<dbReference type="AlphaFoldDB" id="A0A9P1CCZ2"/>
<organism evidence="2">
    <name type="scientific">Cladocopium goreaui</name>
    <dbReference type="NCBI Taxonomy" id="2562237"/>
    <lineage>
        <taxon>Eukaryota</taxon>
        <taxon>Sar</taxon>
        <taxon>Alveolata</taxon>
        <taxon>Dinophyceae</taxon>
        <taxon>Suessiales</taxon>
        <taxon>Symbiodiniaceae</taxon>
        <taxon>Cladocopium</taxon>
    </lineage>
</organism>
<keyword evidence="1" id="KW-0732">Signal</keyword>
<dbReference type="EMBL" id="CAMXCT030001358">
    <property type="protein sequence ID" value="CAL4776637.1"/>
    <property type="molecule type" value="Genomic_DNA"/>
</dbReference>
<feature type="chain" id="PRO_5043270311" evidence="1">
    <location>
        <begin position="22"/>
        <end position="402"/>
    </location>
</feature>
<name>A0A9P1CCZ2_9DINO</name>
<comment type="caution">
    <text evidence="2">The sequence shown here is derived from an EMBL/GenBank/DDBJ whole genome shotgun (WGS) entry which is preliminary data.</text>
</comment>
<reference evidence="3 4" key="2">
    <citation type="submission" date="2024-05" db="EMBL/GenBank/DDBJ databases">
        <authorList>
            <person name="Chen Y."/>
            <person name="Shah S."/>
            <person name="Dougan E. K."/>
            <person name="Thang M."/>
            <person name="Chan C."/>
        </authorList>
    </citation>
    <scope>NUCLEOTIDE SEQUENCE [LARGE SCALE GENOMIC DNA]</scope>
</reference>
<protein>
    <submittedName>
        <fullName evidence="2">Uncharacterized protein</fullName>
    </submittedName>
</protein>
<dbReference type="OrthoDB" id="10287478at2759"/>
<proteinExistence type="predicted"/>
<keyword evidence="4" id="KW-1185">Reference proteome</keyword>
<evidence type="ECO:0000313" key="4">
    <source>
        <dbReference type="Proteomes" id="UP001152797"/>
    </source>
</evidence>
<reference evidence="2" key="1">
    <citation type="submission" date="2022-10" db="EMBL/GenBank/DDBJ databases">
        <authorList>
            <person name="Chen Y."/>
            <person name="Dougan E. K."/>
            <person name="Chan C."/>
            <person name="Rhodes N."/>
            <person name="Thang M."/>
        </authorList>
    </citation>
    <scope>NUCLEOTIDE SEQUENCE</scope>
</reference>
<dbReference type="EMBL" id="CAMXCT010001358">
    <property type="protein sequence ID" value="CAI3989325.1"/>
    <property type="molecule type" value="Genomic_DNA"/>
</dbReference>